<dbReference type="RefSeq" id="WP_142539657.1">
    <property type="nucleotide sequence ID" value="NZ_BMIE01000001.1"/>
</dbReference>
<dbReference type="InterPro" id="IPR023375">
    <property type="entry name" value="ADC_dom_sf"/>
</dbReference>
<dbReference type="Proteomes" id="UP000317316">
    <property type="component" value="Unassembled WGS sequence"/>
</dbReference>
<evidence type="ECO:0000313" key="1">
    <source>
        <dbReference type="EMBL" id="TQR11873.1"/>
    </source>
</evidence>
<protein>
    <recommendedName>
        <fullName evidence="3">Acetoacetate decarboxylase</fullName>
    </recommendedName>
</protein>
<evidence type="ECO:0008006" key="3">
    <source>
        <dbReference type="Google" id="ProtNLM"/>
    </source>
</evidence>
<gene>
    <name evidence="1" type="ORF">FG382_14775</name>
</gene>
<comment type="caution">
    <text evidence="1">The sequence shown here is derived from an EMBL/GenBank/DDBJ whole genome shotgun (WGS) entry which is preliminary data.</text>
</comment>
<name>A0A544T348_9BACI</name>
<keyword evidence="2" id="KW-1185">Reference proteome</keyword>
<dbReference type="OrthoDB" id="1896584at2"/>
<reference evidence="1 2" key="1">
    <citation type="submission" date="2019-05" db="EMBL/GenBank/DDBJ databases">
        <title>Psychrobacillus vulpis sp. nov., a new species isolated from feces of a red fox that inhabits in The Tablas de Daimiel Natural Park, Albacete, Spain.</title>
        <authorList>
            <person name="Rodriguez M."/>
            <person name="Reina J.C."/>
            <person name="Bejar V."/>
            <person name="Llamas I."/>
        </authorList>
    </citation>
    <scope>NUCLEOTIDE SEQUENCE [LARGE SCALE GENOMIC DNA]</scope>
    <source>
        <strain evidence="1 2">NEAU-3TGS17</strain>
    </source>
</reference>
<proteinExistence type="predicted"/>
<dbReference type="SUPFAM" id="SSF160104">
    <property type="entry name" value="Acetoacetate decarboxylase-like"/>
    <property type="match status" value="1"/>
</dbReference>
<dbReference type="AlphaFoldDB" id="A0A544T348"/>
<dbReference type="Pfam" id="PF06314">
    <property type="entry name" value="ADC"/>
    <property type="match status" value="1"/>
</dbReference>
<evidence type="ECO:0000313" key="2">
    <source>
        <dbReference type="Proteomes" id="UP000317316"/>
    </source>
</evidence>
<dbReference type="GO" id="GO:0016829">
    <property type="term" value="F:lyase activity"/>
    <property type="evidence" value="ECO:0007669"/>
    <property type="project" value="InterPro"/>
</dbReference>
<dbReference type="EMBL" id="VDGH01000008">
    <property type="protein sequence ID" value="TQR11873.1"/>
    <property type="molecule type" value="Genomic_DNA"/>
</dbReference>
<dbReference type="InterPro" id="IPR010451">
    <property type="entry name" value="Acetoacetate_decarboxylase"/>
</dbReference>
<dbReference type="Gene3D" id="2.40.400.10">
    <property type="entry name" value="Acetoacetate decarboxylase-like"/>
    <property type="match status" value="1"/>
</dbReference>
<organism evidence="1 2">
    <name type="scientific">Psychrobacillus lasiicapitis</name>
    <dbReference type="NCBI Taxonomy" id="1636719"/>
    <lineage>
        <taxon>Bacteria</taxon>
        <taxon>Bacillati</taxon>
        <taxon>Bacillota</taxon>
        <taxon>Bacilli</taxon>
        <taxon>Bacillales</taxon>
        <taxon>Bacillaceae</taxon>
        <taxon>Psychrobacillus</taxon>
    </lineage>
</organism>
<accession>A0A544T348</accession>
<sequence length="243" mass="27347">MSVKSYNTPAHAPMFPDPFVPYESKDYVSLYAVVELNEEEVRRILSFTPYEYVSNKAVISITDFSKCNKVSYMDAAIVIPVTFEGKSGGYYIYEYENNDAAIAAGRELWGYPKKYAKISLTENNDLFRGKVEKDGKVFLELIGEKTADLPIVEEPKTTPHLLIKTIPHPGGEPSSKQIIERDTNPDFVLKEKFAVATQVNIQSTEREPLELLKPMKILGGGVIKGDFYATEENGWGKIIAEYK</sequence>